<dbReference type="AlphaFoldDB" id="A0A8E2DQ30"/>
<proteinExistence type="predicted"/>
<protein>
    <submittedName>
        <fullName evidence="1">Uncharacterized protein</fullName>
    </submittedName>
</protein>
<dbReference type="EMBL" id="KV722352">
    <property type="protein sequence ID" value="OCH93627.1"/>
    <property type="molecule type" value="Genomic_DNA"/>
</dbReference>
<evidence type="ECO:0000313" key="2">
    <source>
        <dbReference type="Proteomes" id="UP000250043"/>
    </source>
</evidence>
<gene>
    <name evidence="1" type="ORF">OBBRIDRAFT_823932</name>
</gene>
<dbReference type="Proteomes" id="UP000250043">
    <property type="component" value="Unassembled WGS sequence"/>
</dbReference>
<reference evidence="1 2" key="1">
    <citation type="submission" date="2016-07" db="EMBL/GenBank/DDBJ databases">
        <title>Draft genome of the white-rot fungus Obba rivulosa 3A-2.</title>
        <authorList>
            <consortium name="DOE Joint Genome Institute"/>
            <person name="Miettinen O."/>
            <person name="Riley R."/>
            <person name="Acob R."/>
            <person name="Barry K."/>
            <person name="Cullen D."/>
            <person name="De Vries R."/>
            <person name="Hainaut M."/>
            <person name="Hatakka A."/>
            <person name="Henrissat B."/>
            <person name="Hilden K."/>
            <person name="Kuo R."/>
            <person name="Labutti K."/>
            <person name="Lipzen A."/>
            <person name="Makela M.R."/>
            <person name="Sandor L."/>
            <person name="Spatafora J.W."/>
            <person name="Grigoriev I.V."/>
            <person name="Hibbett D.S."/>
        </authorList>
    </citation>
    <scope>NUCLEOTIDE SEQUENCE [LARGE SCALE GENOMIC DNA]</scope>
    <source>
        <strain evidence="1 2">3A-2</strain>
    </source>
</reference>
<name>A0A8E2DQ30_9APHY</name>
<accession>A0A8E2DQ30</accession>
<evidence type="ECO:0000313" key="1">
    <source>
        <dbReference type="EMBL" id="OCH93627.1"/>
    </source>
</evidence>
<sequence>MVGNLAHMTQTHVYYYCLTVSALNSVPRDRQWEWCAAGGETVTDDIAQRTTSRLELSRASIRAVFRIFQRSDDYRSHCEKFDRINCKNMFGLILQNWDNVAELISVLLCSAKDACNTRR</sequence>
<organism evidence="1 2">
    <name type="scientific">Obba rivulosa</name>
    <dbReference type="NCBI Taxonomy" id="1052685"/>
    <lineage>
        <taxon>Eukaryota</taxon>
        <taxon>Fungi</taxon>
        <taxon>Dikarya</taxon>
        <taxon>Basidiomycota</taxon>
        <taxon>Agaricomycotina</taxon>
        <taxon>Agaricomycetes</taxon>
        <taxon>Polyporales</taxon>
        <taxon>Gelatoporiaceae</taxon>
        <taxon>Obba</taxon>
    </lineage>
</organism>
<keyword evidence="2" id="KW-1185">Reference proteome</keyword>